<evidence type="ECO:0000256" key="3">
    <source>
        <dbReference type="ARBA" id="ARBA00011973"/>
    </source>
</evidence>
<proteinExistence type="predicted"/>
<dbReference type="GeneID" id="97669229"/>
<dbReference type="EMBL" id="CXWC01000003">
    <property type="protein sequence ID" value="CTQ68466.1"/>
    <property type="molecule type" value="Genomic_DNA"/>
</dbReference>
<organism evidence="5 6">
    <name type="scientific">Roseibium album</name>
    <dbReference type="NCBI Taxonomy" id="311410"/>
    <lineage>
        <taxon>Bacteria</taxon>
        <taxon>Pseudomonadati</taxon>
        <taxon>Pseudomonadota</taxon>
        <taxon>Alphaproteobacteria</taxon>
        <taxon>Hyphomicrobiales</taxon>
        <taxon>Stappiaceae</taxon>
        <taxon>Roseibium</taxon>
    </lineage>
</organism>
<evidence type="ECO:0000259" key="4">
    <source>
        <dbReference type="SMART" id="SM00922"/>
    </source>
</evidence>
<dbReference type="AlphaFoldDB" id="A0A0M7A1Y8"/>
<reference evidence="6" key="1">
    <citation type="submission" date="2015-07" db="EMBL/GenBank/DDBJ databases">
        <authorList>
            <person name="Rodrigo-Torres Lidia"/>
            <person name="Arahal R.David."/>
        </authorList>
    </citation>
    <scope>NUCLEOTIDE SEQUENCE [LARGE SCALE GENOMIC DNA]</scope>
    <source>
        <strain evidence="6">CECT 5096</strain>
    </source>
</reference>
<protein>
    <recommendedName>
        <fullName evidence="3">glucarate dehydratase</fullName>
        <ecNumber evidence="3">4.2.1.40</ecNumber>
    </recommendedName>
</protein>
<evidence type="ECO:0000313" key="5">
    <source>
        <dbReference type="EMBL" id="CTQ68466.1"/>
    </source>
</evidence>
<dbReference type="GO" id="GO:0008872">
    <property type="term" value="F:glucarate dehydratase activity"/>
    <property type="evidence" value="ECO:0007669"/>
    <property type="project" value="UniProtKB-EC"/>
</dbReference>
<keyword evidence="5" id="KW-0413">Isomerase</keyword>
<dbReference type="PROSITE" id="PS00908">
    <property type="entry name" value="MR_MLE_1"/>
    <property type="match status" value="1"/>
</dbReference>
<evidence type="ECO:0000256" key="1">
    <source>
        <dbReference type="ARBA" id="ARBA00001426"/>
    </source>
</evidence>
<dbReference type="InterPro" id="IPR029017">
    <property type="entry name" value="Enolase-like_N"/>
</dbReference>
<dbReference type="InterPro" id="IPR018110">
    <property type="entry name" value="Mandel_Rmase/mucon_lact_enz_CS"/>
</dbReference>
<evidence type="ECO:0000313" key="6">
    <source>
        <dbReference type="Proteomes" id="UP000049983"/>
    </source>
</evidence>
<dbReference type="GO" id="GO:0009063">
    <property type="term" value="P:amino acid catabolic process"/>
    <property type="evidence" value="ECO:0007669"/>
    <property type="project" value="InterPro"/>
</dbReference>
<dbReference type="Pfam" id="PF02746">
    <property type="entry name" value="MR_MLE_N"/>
    <property type="match status" value="1"/>
</dbReference>
<gene>
    <name evidence="5" type="primary">catB</name>
    <name evidence="5" type="ORF">LA5096_01820</name>
</gene>
<dbReference type="SMART" id="SM00922">
    <property type="entry name" value="MR_MLE"/>
    <property type="match status" value="1"/>
</dbReference>
<dbReference type="Pfam" id="PF13378">
    <property type="entry name" value="MR_MLE_C"/>
    <property type="match status" value="1"/>
</dbReference>
<dbReference type="RefSeq" id="WP_199485849.1">
    <property type="nucleotide sequence ID" value="NZ_CXWA01000007.1"/>
</dbReference>
<keyword evidence="6" id="KW-1185">Reference proteome</keyword>
<dbReference type="InterPro" id="IPR029065">
    <property type="entry name" value="Enolase_C-like"/>
</dbReference>
<accession>A0A0M7A1Y8</accession>
<dbReference type="SUPFAM" id="SSF51604">
    <property type="entry name" value="Enolase C-terminal domain-like"/>
    <property type="match status" value="1"/>
</dbReference>
<dbReference type="InterPro" id="IPR013341">
    <property type="entry name" value="Mandelate_racemase_N_dom"/>
</dbReference>
<dbReference type="STRING" id="311410.LA5095_04841"/>
<dbReference type="PANTHER" id="PTHR48080:SF4">
    <property type="entry name" value="GLUCARATE DEHYDRATASE"/>
    <property type="match status" value="1"/>
</dbReference>
<dbReference type="GO" id="GO:0000287">
    <property type="term" value="F:magnesium ion binding"/>
    <property type="evidence" value="ECO:0007669"/>
    <property type="project" value="UniProtKB-ARBA"/>
</dbReference>
<dbReference type="EC" id="4.2.1.40" evidence="3"/>
<dbReference type="GO" id="GO:0016853">
    <property type="term" value="F:isomerase activity"/>
    <property type="evidence" value="ECO:0007669"/>
    <property type="project" value="UniProtKB-KW"/>
</dbReference>
<evidence type="ECO:0000256" key="2">
    <source>
        <dbReference type="ARBA" id="ARBA00005183"/>
    </source>
</evidence>
<sequence length="391" mass="43454">MPGIRITGLRATPVNIPLEKPMWWTGGHYPGTSKTVIEVETDQGLVGLGEAPSVDVLSTIREMGERLIGEDPLDIAGCENLCVPPWQIVQNTDDSSVVKAFGAIEIALWDLRGKVTGEPLYRLLGGAVRKNIPFTEYFAFREGGEMRPEEIADYCVRMREEHGATMFEGKLILGDPNLEIETVRRLRAALGPQDMIRLDSNMQWSLPSAIRIFREIEPFDIRNYEDPVATFEEMAQLRRHSSIRISTHAPDIRRAVALGVPDYIVTNFAVLGGISRTVRFIGACEAMGVGFWCYSGDAGIATAGYLHMSAAMPWITEPSQSLFRWQVGDVIEGGPFRQTDNVIAVPEGPGLGVTLDRDALAHWHRHLVENGPLDHFRDPALPGRFRRLPLD</sequence>
<name>A0A0M7A1Y8_9HYPH</name>
<dbReference type="InterPro" id="IPR013342">
    <property type="entry name" value="Mandelate_racemase_C"/>
</dbReference>
<dbReference type="Gene3D" id="3.20.20.120">
    <property type="entry name" value="Enolase-like C-terminal domain"/>
    <property type="match status" value="1"/>
</dbReference>
<dbReference type="Gene3D" id="3.30.390.10">
    <property type="entry name" value="Enolase-like, N-terminal domain"/>
    <property type="match status" value="1"/>
</dbReference>
<dbReference type="SUPFAM" id="SSF54826">
    <property type="entry name" value="Enolase N-terminal domain-like"/>
    <property type="match status" value="1"/>
</dbReference>
<comment type="catalytic activity">
    <reaction evidence="1">
        <text>D-glucarate = 5-dehydro-4-deoxy-D-glucarate + H2O</text>
        <dbReference type="Rhea" id="RHEA:14573"/>
        <dbReference type="ChEBI" id="CHEBI:15377"/>
        <dbReference type="ChEBI" id="CHEBI:30612"/>
        <dbReference type="ChEBI" id="CHEBI:42819"/>
        <dbReference type="EC" id="4.2.1.40"/>
    </reaction>
</comment>
<dbReference type="PANTHER" id="PTHR48080">
    <property type="entry name" value="D-GALACTONATE DEHYDRATASE-RELATED"/>
    <property type="match status" value="1"/>
</dbReference>
<feature type="domain" description="Mandelate racemase/muconate lactonizing enzyme C-terminal" evidence="4">
    <location>
        <begin position="148"/>
        <end position="244"/>
    </location>
</feature>
<comment type="pathway">
    <text evidence="2">Carbohydrate acid metabolism; D-glucarate degradation; 2,5-dioxopentanoate from D-glucarate: step 1/2.</text>
</comment>
<dbReference type="Proteomes" id="UP000049983">
    <property type="component" value="Unassembled WGS sequence"/>
</dbReference>
<dbReference type="InterPro" id="IPR036849">
    <property type="entry name" value="Enolase-like_C_sf"/>
</dbReference>
<dbReference type="InterPro" id="IPR034593">
    <property type="entry name" value="DgoD-like"/>
</dbReference>